<dbReference type="Proteomes" id="UP000006813">
    <property type="component" value="Unassembled WGS sequence"/>
</dbReference>
<sequence>MVLPPRPWLTRCCRLRLPSPAGGAAPRTEPSMATRTRSKRRENGVTSQAPPQGPLAEEALLGQQPELHQALVEGQEEARALVLRVQKLKEQMR</sequence>
<evidence type="ECO:0000313" key="3">
    <source>
        <dbReference type="Proteomes" id="UP000006813"/>
    </source>
</evidence>
<proteinExistence type="predicted"/>
<dbReference type="PANTHER" id="PTHR37877">
    <property type="entry name" value="MITOCHONDRIAL COILED-COIL DOMAIN PROTEIN 1"/>
    <property type="match status" value="1"/>
</dbReference>
<dbReference type="InterPro" id="IPR031438">
    <property type="entry name" value="MCCD1"/>
</dbReference>
<evidence type="ECO:0000313" key="2">
    <source>
        <dbReference type="EMBL" id="EHB16048.1"/>
    </source>
</evidence>
<accession>G5C3D7</accession>
<dbReference type="AlphaFoldDB" id="G5C3D7"/>
<evidence type="ECO:0000256" key="1">
    <source>
        <dbReference type="SAM" id="MobiDB-lite"/>
    </source>
</evidence>
<reference evidence="2 3" key="1">
    <citation type="journal article" date="2011" name="Nature">
        <title>Genome sequencing reveals insights into physiology and longevity of the naked mole rat.</title>
        <authorList>
            <person name="Kim E.B."/>
            <person name="Fang X."/>
            <person name="Fushan A.A."/>
            <person name="Huang Z."/>
            <person name="Lobanov A.V."/>
            <person name="Han L."/>
            <person name="Marino S.M."/>
            <person name="Sun X."/>
            <person name="Turanov A.A."/>
            <person name="Yang P."/>
            <person name="Yim S.H."/>
            <person name="Zhao X."/>
            <person name="Kasaikina M.V."/>
            <person name="Stoletzki N."/>
            <person name="Peng C."/>
            <person name="Polak P."/>
            <person name="Xiong Z."/>
            <person name="Kiezun A."/>
            <person name="Zhu Y."/>
            <person name="Chen Y."/>
            <person name="Kryukov G.V."/>
            <person name="Zhang Q."/>
            <person name="Peshkin L."/>
            <person name="Yang L."/>
            <person name="Bronson R.T."/>
            <person name="Buffenstein R."/>
            <person name="Wang B."/>
            <person name="Han C."/>
            <person name="Li Q."/>
            <person name="Chen L."/>
            <person name="Zhao W."/>
            <person name="Sunyaev S.R."/>
            <person name="Park T.J."/>
            <person name="Zhang G."/>
            <person name="Wang J."/>
            <person name="Gladyshev V.N."/>
        </authorList>
    </citation>
    <scope>NUCLEOTIDE SEQUENCE [LARGE SCALE GENOMIC DNA]</scope>
</reference>
<gene>
    <name evidence="2" type="ORF">GW7_04767</name>
</gene>
<dbReference type="InParanoid" id="G5C3D7"/>
<name>G5C3D7_HETGA</name>
<organism evidence="2 3">
    <name type="scientific">Heterocephalus glaber</name>
    <name type="common">Naked mole rat</name>
    <dbReference type="NCBI Taxonomy" id="10181"/>
    <lineage>
        <taxon>Eukaryota</taxon>
        <taxon>Metazoa</taxon>
        <taxon>Chordata</taxon>
        <taxon>Craniata</taxon>
        <taxon>Vertebrata</taxon>
        <taxon>Euteleostomi</taxon>
        <taxon>Mammalia</taxon>
        <taxon>Eutheria</taxon>
        <taxon>Euarchontoglires</taxon>
        <taxon>Glires</taxon>
        <taxon>Rodentia</taxon>
        <taxon>Hystricomorpha</taxon>
        <taxon>Bathyergidae</taxon>
        <taxon>Heterocephalus</taxon>
    </lineage>
</organism>
<protein>
    <submittedName>
        <fullName evidence="2">Mitochondrial coiled-coil domain protein 1</fullName>
    </submittedName>
</protein>
<feature type="region of interest" description="Disordered" evidence="1">
    <location>
        <begin position="16"/>
        <end position="54"/>
    </location>
</feature>
<dbReference type="Pfam" id="PF15707">
    <property type="entry name" value="MCCD1"/>
    <property type="match status" value="1"/>
</dbReference>
<feature type="non-terminal residue" evidence="2">
    <location>
        <position position="93"/>
    </location>
</feature>
<dbReference type="EMBL" id="JH173151">
    <property type="protein sequence ID" value="EHB16048.1"/>
    <property type="molecule type" value="Genomic_DNA"/>
</dbReference>
<dbReference type="PANTHER" id="PTHR37877:SF1">
    <property type="entry name" value="MITOCHONDRIAL COILED-COIL DOMAIN PROTEIN 1"/>
    <property type="match status" value="1"/>
</dbReference>